<evidence type="ECO:0000313" key="8">
    <source>
        <dbReference type="EMBL" id="WGW12259.1"/>
    </source>
</evidence>
<dbReference type="InterPro" id="IPR035965">
    <property type="entry name" value="PAS-like_dom_sf"/>
</dbReference>
<dbReference type="InterPro" id="IPR013655">
    <property type="entry name" value="PAS_fold_3"/>
</dbReference>
<dbReference type="Pfam" id="PF03861">
    <property type="entry name" value="ANTAR"/>
    <property type="match status" value="1"/>
</dbReference>
<dbReference type="Gene3D" id="1.10.10.10">
    <property type="entry name" value="Winged helix-like DNA-binding domain superfamily/Winged helix DNA-binding domain"/>
    <property type="match status" value="1"/>
</dbReference>
<comment type="catalytic activity">
    <reaction evidence="1">
        <text>ATP + protein L-histidine = ADP + protein N-phospho-L-histidine.</text>
        <dbReference type="EC" id="2.7.13.3"/>
    </reaction>
</comment>
<evidence type="ECO:0000256" key="1">
    <source>
        <dbReference type="ARBA" id="ARBA00000085"/>
    </source>
</evidence>
<sequence>MGTFTYDTAAKTWTWSDEMYEIHGFEPGDIVPTTGFLLAHKHPDDRSDVRRVFIQATSTGEAFSHYYRLLDSHNTVRHVVAVGHGIQDDDNKVTRVNGFLIDLTRSRKAEIHRETHEAVTRSAEHRASIEQAKGALMAFYGIDDAAAFSILSRHSQLANVKLWQLANDLVQRLDRPNIAKNFADSLFETIGESAAEEVATSDAQPSGRR</sequence>
<dbReference type="InterPro" id="IPR052162">
    <property type="entry name" value="Sensor_kinase/Photoreceptor"/>
</dbReference>
<evidence type="ECO:0000256" key="4">
    <source>
        <dbReference type="ARBA" id="ARBA00022679"/>
    </source>
</evidence>
<dbReference type="InterPro" id="IPR036388">
    <property type="entry name" value="WH-like_DNA-bd_sf"/>
</dbReference>
<dbReference type="InterPro" id="IPR000014">
    <property type="entry name" value="PAS"/>
</dbReference>
<keyword evidence="3" id="KW-0597">Phosphoprotein</keyword>
<keyword evidence="4" id="KW-0808">Transferase</keyword>
<accession>A0ABY8QTC2</accession>
<protein>
    <recommendedName>
        <fullName evidence="2">histidine kinase</fullName>
        <ecNumber evidence="2">2.7.13.3</ecNumber>
    </recommendedName>
</protein>
<dbReference type="PANTHER" id="PTHR43304">
    <property type="entry name" value="PHYTOCHROME-LIKE PROTEIN CPH1"/>
    <property type="match status" value="1"/>
</dbReference>
<dbReference type="PANTHER" id="PTHR43304:SF1">
    <property type="entry name" value="PAC DOMAIN-CONTAINING PROTEIN"/>
    <property type="match status" value="1"/>
</dbReference>
<dbReference type="CDD" id="cd00130">
    <property type="entry name" value="PAS"/>
    <property type="match status" value="1"/>
</dbReference>
<evidence type="ECO:0000259" key="7">
    <source>
        <dbReference type="PROSITE" id="PS50921"/>
    </source>
</evidence>
<dbReference type="InterPro" id="IPR011006">
    <property type="entry name" value="CheY-like_superfamily"/>
</dbReference>
<evidence type="ECO:0000313" key="9">
    <source>
        <dbReference type="Proteomes" id="UP001209083"/>
    </source>
</evidence>
<dbReference type="SMART" id="SM01012">
    <property type="entry name" value="ANTAR"/>
    <property type="match status" value="1"/>
</dbReference>
<name>A0ABY8QTC2_9MICO</name>
<dbReference type="SUPFAM" id="SSF55785">
    <property type="entry name" value="PYP-like sensor domain (PAS domain)"/>
    <property type="match status" value="1"/>
</dbReference>
<dbReference type="EC" id="2.7.13.3" evidence="2"/>
<dbReference type="EMBL" id="CP090958">
    <property type="protein sequence ID" value="WGW12259.1"/>
    <property type="molecule type" value="Genomic_DNA"/>
</dbReference>
<evidence type="ECO:0000256" key="3">
    <source>
        <dbReference type="ARBA" id="ARBA00022553"/>
    </source>
</evidence>
<feature type="domain" description="PAS" evidence="6">
    <location>
        <begin position="1"/>
        <end position="60"/>
    </location>
</feature>
<evidence type="ECO:0000256" key="2">
    <source>
        <dbReference type="ARBA" id="ARBA00012438"/>
    </source>
</evidence>
<organism evidence="8 9">
    <name type="scientific">Saxibacter everestensis</name>
    <dbReference type="NCBI Taxonomy" id="2909229"/>
    <lineage>
        <taxon>Bacteria</taxon>
        <taxon>Bacillati</taxon>
        <taxon>Actinomycetota</taxon>
        <taxon>Actinomycetes</taxon>
        <taxon>Micrococcales</taxon>
        <taxon>Brevibacteriaceae</taxon>
        <taxon>Saxibacter</taxon>
    </lineage>
</organism>
<proteinExistence type="predicted"/>
<dbReference type="Pfam" id="PF08447">
    <property type="entry name" value="PAS_3"/>
    <property type="match status" value="1"/>
</dbReference>
<feature type="domain" description="ANTAR" evidence="7">
    <location>
        <begin position="109"/>
        <end position="170"/>
    </location>
</feature>
<dbReference type="PROSITE" id="PS50112">
    <property type="entry name" value="PAS"/>
    <property type="match status" value="1"/>
</dbReference>
<dbReference type="RefSeq" id="WP_349639058.1">
    <property type="nucleotide sequence ID" value="NZ_CP090958.1"/>
</dbReference>
<keyword evidence="5" id="KW-0418">Kinase</keyword>
<dbReference type="InterPro" id="IPR005561">
    <property type="entry name" value="ANTAR"/>
</dbReference>
<reference evidence="8 9" key="1">
    <citation type="submission" date="2023-05" db="EMBL/GenBank/DDBJ databases">
        <title>Lithophilousrod everest ZFBP1038 complete genpme.</title>
        <authorList>
            <person name="Tian M."/>
        </authorList>
    </citation>
    <scope>NUCLEOTIDE SEQUENCE [LARGE SCALE GENOMIC DNA]</scope>
    <source>
        <strain evidence="8 9">ZFBP1038</strain>
    </source>
</reference>
<dbReference type="Gene3D" id="3.30.450.20">
    <property type="entry name" value="PAS domain"/>
    <property type="match status" value="1"/>
</dbReference>
<evidence type="ECO:0000256" key="5">
    <source>
        <dbReference type="ARBA" id="ARBA00022777"/>
    </source>
</evidence>
<dbReference type="PROSITE" id="PS50921">
    <property type="entry name" value="ANTAR"/>
    <property type="match status" value="1"/>
</dbReference>
<dbReference type="SUPFAM" id="SSF52172">
    <property type="entry name" value="CheY-like"/>
    <property type="match status" value="1"/>
</dbReference>
<evidence type="ECO:0000259" key="6">
    <source>
        <dbReference type="PROSITE" id="PS50112"/>
    </source>
</evidence>
<gene>
    <name evidence="8" type="ORF">LWF01_00385</name>
</gene>
<dbReference type="Proteomes" id="UP001209083">
    <property type="component" value="Chromosome"/>
</dbReference>
<keyword evidence="9" id="KW-1185">Reference proteome</keyword>